<dbReference type="EMBL" id="KZ857388">
    <property type="protein sequence ID" value="RDX52936.1"/>
    <property type="molecule type" value="Genomic_DNA"/>
</dbReference>
<name>A0A371DKA4_9APHY</name>
<dbReference type="STRING" id="139420.A0A371DKA4"/>
<gene>
    <name evidence="3" type="ORF">OH76DRAFT_56574</name>
</gene>
<dbReference type="PANTHER" id="PTHR33112:SF16">
    <property type="entry name" value="HETEROKARYON INCOMPATIBILITY DOMAIN-CONTAINING PROTEIN"/>
    <property type="match status" value="1"/>
</dbReference>
<sequence length="697" mass="76594">MPCCPPLCSPVLRHLRGLFSRKGERPPGVAPPSASSSKTALPTPAEPKEVALQADDVAKLSSPSPLVCAFCKDTGLFAPGPFREALDAQFSYAGFSYTTSWSQVQASAAEGCHWCRLLLSTRTEGMHKETLQVTVGFRVYSSNDTAPKGVQTLRLVLDDAPHSVYYVSADPDDIAASYIVARTPLRQLGSHMAYVMATSCIMDCIRNHEQCPPPHSATLPARVIDCTDPSKPKLHLSTDEHAPYLALSYTRGKFRSFGTTRETLDAYLLGIELESIPQTVRDAIRSTHALGVRYLWVDALCIVQDSVADKIREVAQMGSIFRNAYFTIIAASAGSADEGFLQERKPSSPPDITLPFRCPDGRVGTMSLSPIWRQYDASSEPVCQRAWCLEERLLSPRALTYASHTLQYHCQATTLNVGNAVCKPIAGHRLPTLLFRPDIDDASSTLSPNDLKVLRYSWIEAVGEYSQRSLGDPADKLVAFAAVAEAFQRAWKSDYLAGLWRHSLVQDLLWYKTSESRHSRPQGYRAPSWSWAAVDGHVWPSSLDDRLDPESDDTQACEVLHCEVTPVTSLLPLGQVASGTLTLRAAMFKASWNPAASMPDLYLHRDDAAGTSSEALRIGCAYPDSDECATEVWAIPVLWNTNTQHAGGLIVARLTGSPAADSGRYRRVGYFHSPEDGLEGLRWMLTSIVERRDLCIE</sequence>
<dbReference type="InterPro" id="IPR010730">
    <property type="entry name" value="HET"/>
</dbReference>
<protein>
    <submittedName>
        <fullName evidence="3">HET-domain-containing protein</fullName>
    </submittedName>
</protein>
<feature type="domain" description="Heterokaryon incompatibility" evidence="2">
    <location>
        <begin position="244"/>
        <end position="391"/>
    </location>
</feature>
<organism evidence="3 4">
    <name type="scientific">Lentinus brumalis</name>
    <dbReference type="NCBI Taxonomy" id="2498619"/>
    <lineage>
        <taxon>Eukaryota</taxon>
        <taxon>Fungi</taxon>
        <taxon>Dikarya</taxon>
        <taxon>Basidiomycota</taxon>
        <taxon>Agaricomycotina</taxon>
        <taxon>Agaricomycetes</taxon>
        <taxon>Polyporales</taxon>
        <taxon>Polyporaceae</taxon>
        <taxon>Lentinus</taxon>
    </lineage>
</organism>
<dbReference type="Pfam" id="PF06985">
    <property type="entry name" value="HET"/>
    <property type="match status" value="1"/>
</dbReference>
<accession>A0A371DKA4</accession>
<evidence type="ECO:0000256" key="1">
    <source>
        <dbReference type="SAM" id="MobiDB-lite"/>
    </source>
</evidence>
<evidence type="ECO:0000313" key="4">
    <source>
        <dbReference type="Proteomes" id="UP000256964"/>
    </source>
</evidence>
<evidence type="ECO:0000259" key="2">
    <source>
        <dbReference type="Pfam" id="PF06985"/>
    </source>
</evidence>
<reference evidence="3 4" key="1">
    <citation type="journal article" date="2018" name="Biotechnol. Biofuels">
        <title>Integrative visual omics of the white-rot fungus Polyporus brumalis exposes the biotechnological potential of its oxidative enzymes for delignifying raw plant biomass.</title>
        <authorList>
            <person name="Miyauchi S."/>
            <person name="Rancon A."/>
            <person name="Drula E."/>
            <person name="Hage H."/>
            <person name="Chaduli D."/>
            <person name="Favel A."/>
            <person name="Grisel S."/>
            <person name="Henrissat B."/>
            <person name="Herpoel-Gimbert I."/>
            <person name="Ruiz-Duenas F.J."/>
            <person name="Chevret D."/>
            <person name="Hainaut M."/>
            <person name="Lin J."/>
            <person name="Wang M."/>
            <person name="Pangilinan J."/>
            <person name="Lipzen A."/>
            <person name="Lesage-Meessen L."/>
            <person name="Navarro D."/>
            <person name="Riley R."/>
            <person name="Grigoriev I.V."/>
            <person name="Zhou S."/>
            <person name="Raouche S."/>
            <person name="Rosso M.N."/>
        </authorList>
    </citation>
    <scope>NUCLEOTIDE SEQUENCE [LARGE SCALE GENOMIC DNA]</scope>
    <source>
        <strain evidence="3 4">BRFM 1820</strain>
    </source>
</reference>
<feature type="region of interest" description="Disordered" evidence="1">
    <location>
        <begin position="22"/>
        <end position="44"/>
    </location>
</feature>
<keyword evidence="4" id="KW-1185">Reference proteome</keyword>
<dbReference type="Proteomes" id="UP000256964">
    <property type="component" value="Unassembled WGS sequence"/>
</dbReference>
<proteinExistence type="predicted"/>
<dbReference type="AlphaFoldDB" id="A0A371DKA4"/>
<dbReference type="OrthoDB" id="5125733at2759"/>
<evidence type="ECO:0000313" key="3">
    <source>
        <dbReference type="EMBL" id="RDX52936.1"/>
    </source>
</evidence>
<dbReference type="PANTHER" id="PTHR33112">
    <property type="entry name" value="DOMAIN PROTEIN, PUTATIVE-RELATED"/>
    <property type="match status" value="1"/>
</dbReference>